<evidence type="ECO:0000313" key="3">
    <source>
        <dbReference type="Proteomes" id="UP000682811"/>
    </source>
</evidence>
<dbReference type="CDD" id="cd00090">
    <property type="entry name" value="HTH_ARSR"/>
    <property type="match status" value="1"/>
</dbReference>
<dbReference type="InterPro" id="IPR036390">
    <property type="entry name" value="WH_DNA-bd_sf"/>
</dbReference>
<keyword evidence="3" id="KW-1185">Reference proteome</keyword>
<dbReference type="InterPro" id="IPR036388">
    <property type="entry name" value="WH-like_DNA-bd_sf"/>
</dbReference>
<evidence type="ECO:0008006" key="4">
    <source>
        <dbReference type="Google" id="ProtNLM"/>
    </source>
</evidence>
<dbReference type="RefSeq" id="WP_228100994.1">
    <property type="nucleotide sequence ID" value="NZ_AP025343.1"/>
</dbReference>
<dbReference type="AlphaFoldDB" id="A0A919YC81"/>
<dbReference type="SUPFAM" id="SSF46785">
    <property type="entry name" value="Winged helix' DNA-binding domain"/>
    <property type="match status" value="1"/>
</dbReference>
<accession>A0A919YC81</accession>
<dbReference type="EMBL" id="BORT01000011">
    <property type="protein sequence ID" value="GIO48064.1"/>
    <property type="molecule type" value="Genomic_DNA"/>
</dbReference>
<evidence type="ECO:0000256" key="1">
    <source>
        <dbReference type="ARBA" id="ARBA00023125"/>
    </source>
</evidence>
<organism evidence="2 3">
    <name type="scientific">Paenibacillus azoreducens</name>
    <dbReference type="NCBI Taxonomy" id="116718"/>
    <lineage>
        <taxon>Bacteria</taxon>
        <taxon>Bacillati</taxon>
        <taxon>Bacillota</taxon>
        <taxon>Bacilli</taxon>
        <taxon>Bacillales</taxon>
        <taxon>Paenibacillaceae</taxon>
        <taxon>Paenibacillus</taxon>
    </lineage>
</organism>
<dbReference type="Pfam" id="PF12840">
    <property type="entry name" value="HTH_20"/>
    <property type="match status" value="1"/>
</dbReference>
<dbReference type="InterPro" id="IPR011991">
    <property type="entry name" value="ArsR-like_HTH"/>
</dbReference>
<dbReference type="GO" id="GO:0003677">
    <property type="term" value="F:DNA binding"/>
    <property type="evidence" value="ECO:0007669"/>
    <property type="project" value="UniProtKB-KW"/>
</dbReference>
<keyword evidence="1" id="KW-0238">DNA-binding</keyword>
<sequence length="183" mass="21448">METKELSTIEEIRIYSDPYRMKILSHFQRMDHPATIKEIADEMGEVPAKVYYHAKKLESIGLINLVSTKEINGINAKYYEPFKGAVRIKRDDGADETAKKIFISETQKLLSDLYEENKKKFLKSQTMEKPYGNLSNSEVYLTEEEAKEFFEKINRFVEEHHERQKPGQVKYDIFITIAKSLEN</sequence>
<reference evidence="2 3" key="1">
    <citation type="submission" date="2021-03" db="EMBL/GenBank/DDBJ databases">
        <title>Antimicrobial resistance genes in bacteria isolated from Japanese honey, and their potential for conferring macrolide and lincosamide resistance in the American foulbrood pathogen Paenibacillus larvae.</title>
        <authorList>
            <person name="Okamoto M."/>
            <person name="Kumagai M."/>
            <person name="Kanamori H."/>
            <person name="Takamatsu D."/>
        </authorList>
    </citation>
    <scope>NUCLEOTIDE SEQUENCE [LARGE SCALE GENOMIC DNA]</scope>
    <source>
        <strain evidence="2 3">J34TS1</strain>
    </source>
</reference>
<dbReference type="Proteomes" id="UP000682811">
    <property type="component" value="Unassembled WGS sequence"/>
</dbReference>
<evidence type="ECO:0000313" key="2">
    <source>
        <dbReference type="EMBL" id="GIO48064.1"/>
    </source>
</evidence>
<gene>
    <name evidence="2" type="ORF">J34TS1_28290</name>
</gene>
<protein>
    <recommendedName>
        <fullName evidence="4">ArsR family transcriptional regulator</fullName>
    </recommendedName>
</protein>
<comment type="caution">
    <text evidence="2">The sequence shown here is derived from an EMBL/GenBank/DDBJ whole genome shotgun (WGS) entry which is preliminary data.</text>
</comment>
<dbReference type="Gene3D" id="1.10.10.10">
    <property type="entry name" value="Winged helix-like DNA-binding domain superfamily/Winged helix DNA-binding domain"/>
    <property type="match status" value="1"/>
</dbReference>
<proteinExistence type="predicted"/>
<name>A0A919YC81_9BACL</name>